<comment type="caution">
    <text evidence="1">The sequence shown here is derived from an EMBL/GenBank/DDBJ whole genome shotgun (WGS) entry which is preliminary data.</text>
</comment>
<proteinExistence type="predicted"/>
<name>A0ABQ9UVZ2_SAGOE</name>
<accession>A0ABQ9UVZ2</accession>
<evidence type="ECO:0000313" key="1">
    <source>
        <dbReference type="EMBL" id="KAK2101294.1"/>
    </source>
</evidence>
<sequence>MTLKVKETTSNQLNFKTLADQQGKIDRADATKITADVVESGRTSGTSNNPKLSELMQLQVAECLPRANHCDICKRWKKSV</sequence>
<evidence type="ECO:0000313" key="2">
    <source>
        <dbReference type="Proteomes" id="UP001266305"/>
    </source>
</evidence>
<protein>
    <submittedName>
        <fullName evidence="1">Uncharacterized protein</fullName>
    </submittedName>
</protein>
<keyword evidence="2" id="KW-1185">Reference proteome</keyword>
<dbReference type="Proteomes" id="UP001266305">
    <property type="component" value="Unassembled WGS sequence"/>
</dbReference>
<reference evidence="1 2" key="1">
    <citation type="submission" date="2023-05" db="EMBL/GenBank/DDBJ databases">
        <title>B98-5 Cell Line De Novo Hybrid Assembly: An Optical Mapping Approach.</title>
        <authorList>
            <person name="Kananen K."/>
            <person name="Auerbach J.A."/>
            <person name="Kautto E."/>
            <person name="Blachly J.S."/>
        </authorList>
    </citation>
    <scope>NUCLEOTIDE SEQUENCE [LARGE SCALE GENOMIC DNA]</scope>
    <source>
        <strain evidence="1">B95-8</strain>
        <tissue evidence="1">Cell line</tissue>
    </source>
</reference>
<dbReference type="EMBL" id="JASSZA010000009">
    <property type="protein sequence ID" value="KAK2101294.1"/>
    <property type="molecule type" value="Genomic_DNA"/>
</dbReference>
<gene>
    <name evidence="1" type="ORF">P7K49_018960</name>
</gene>
<organism evidence="1 2">
    <name type="scientific">Saguinus oedipus</name>
    <name type="common">Cotton-top tamarin</name>
    <name type="synonym">Oedipomidas oedipus</name>
    <dbReference type="NCBI Taxonomy" id="9490"/>
    <lineage>
        <taxon>Eukaryota</taxon>
        <taxon>Metazoa</taxon>
        <taxon>Chordata</taxon>
        <taxon>Craniata</taxon>
        <taxon>Vertebrata</taxon>
        <taxon>Euteleostomi</taxon>
        <taxon>Mammalia</taxon>
        <taxon>Eutheria</taxon>
        <taxon>Euarchontoglires</taxon>
        <taxon>Primates</taxon>
        <taxon>Haplorrhini</taxon>
        <taxon>Platyrrhini</taxon>
        <taxon>Cebidae</taxon>
        <taxon>Callitrichinae</taxon>
        <taxon>Saguinus</taxon>
    </lineage>
</organism>